<proteinExistence type="predicted"/>
<name>A0A8X8AH25_POPTO</name>
<evidence type="ECO:0000313" key="2">
    <source>
        <dbReference type="Proteomes" id="UP000886885"/>
    </source>
</evidence>
<keyword evidence="2" id="KW-1185">Reference proteome</keyword>
<comment type="caution">
    <text evidence="1">The sequence shown here is derived from an EMBL/GenBank/DDBJ whole genome shotgun (WGS) entry which is preliminary data.</text>
</comment>
<dbReference type="EMBL" id="JAAWWB010000002">
    <property type="protein sequence ID" value="KAG6789218.1"/>
    <property type="molecule type" value="Genomic_DNA"/>
</dbReference>
<protein>
    <submittedName>
        <fullName evidence="1">Uncharacterized protein</fullName>
    </submittedName>
</protein>
<dbReference type="OrthoDB" id="1750912at2759"/>
<accession>A0A8X8AH25</accession>
<evidence type="ECO:0000313" key="1">
    <source>
        <dbReference type="EMBL" id="KAG6789218.1"/>
    </source>
</evidence>
<dbReference type="AlphaFoldDB" id="A0A8X8AH25"/>
<reference evidence="1" key="1">
    <citation type="journal article" date="2020" name="bioRxiv">
        <title>Hybrid origin of Populus tomentosa Carr. identified through genome sequencing and phylogenomic analysis.</title>
        <authorList>
            <person name="An X."/>
            <person name="Gao K."/>
            <person name="Chen Z."/>
            <person name="Li J."/>
            <person name="Yang X."/>
            <person name="Yang X."/>
            <person name="Zhou J."/>
            <person name="Guo T."/>
            <person name="Zhao T."/>
            <person name="Huang S."/>
            <person name="Miao D."/>
            <person name="Khan W.U."/>
            <person name="Rao P."/>
            <person name="Ye M."/>
            <person name="Lei B."/>
            <person name="Liao W."/>
            <person name="Wang J."/>
            <person name="Ji L."/>
            <person name="Li Y."/>
            <person name="Guo B."/>
            <person name="Mustafa N.S."/>
            <person name="Li S."/>
            <person name="Yun Q."/>
            <person name="Keller S.R."/>
            <person name="Mao J."/>
            <person name="Zhang R."/>
            <person name="Strauss S.H."/>
        </authorList>
    </citation>
    <scope>NUCLEOTIDE SEQUENCE</scope>
    <source>
        <strain evidence="1">GM15</strain>
        <tissue evidence="1">Leaf</tissue>
    </source>
</reference>
<dbReference type="Proteomes" id="UP000886885">
    <property type="component" value="Chromosome 1D"/>
</dbReference>
<gene>
    <name evidence="1" type="ORF">POTOM_005308</name>
</gene>
<organism evidence="1 2">
    <name type="scientific">Populus tomentosa</name>
    <name type="common">Chinese white poplar</name>
    <dbReference type="NCBI Taxonomy" id="118781"/>
    <lineage>
        <taxon>Eukaryota</taxon>
        <taxon>Viridiplantae</taxon>
        <taxon>Streptophyta</taxon>
        <taxon>Embryophyta</taxon>
        <taxon>Tracheophyta</taxon>
        <taxon>Spermatophyta</taxon>
        <taxon>Magnoliopsida</taxon>
        <taxon>eudicotyledons</taxon>
        <taxon>Gunneridae</taxon>
        <taxon>Pentapetalae</taxon>
        <taxon>rosids</taxon>
        <taxon>fabids</taxon>
        <taxon>Malpighiales</taxon>
        <taxon>Salicaceae</taxon>
        <taxon>Saliceae</taxon>
        <taxon>Populus</taxon>
    </lineage>
</organism>
<sequence>MAPALRLIKDRCKEWSKEVVGNTWRKIKALEMEAEFLESQKESRDLSSAELTRSDVISSNLRILYRIQESTWHQKSRAQW</sequence>